<feature type="domain" description="Signal transduction histidine kinase subgroup 2 dimerisation and phosphoacceptor" evidence="8">
    <location>
        <begin position="30"/>
        <end position="103"/>
    </location>
</feature>
<evidence type="ECO:0000256" key="6">
    <source>
        <dbReference type="ARBA" id="ARBA00022777"/>
    </source>
</evidence>
<dbReference type="RefSeq" id="WP_085399466.1">
    <property type="nucleotide sequence ID" value="NZ_NAFL01000224.1"/>
</dbReference>
<sequence>MRAIPIKSDVATTTSGDQAVTSNEFLLLRELSHRIGNEFTSVISYVSITASHSTSEDAKLALAGVADLLHRYAGVHRALQMPTCSTEIDASGYIRALCQSIQSARLDHRHINLVLVEVPLRLRSEQCWKLGMIIAELITNSTRHAFDDGGGTIRIQMSVSGSLAQCCITDNGSSSGLLQPGHGLKIVDALARDLNGRIDHQFGAEGATSVLRFPIDGEASRLTHGAWIGPDDPTVEDVQISAATAAPGCVDHPRGERAKQGRTR</sequence>
<evidence type="ECO:0000313" key="9">
    <source>
        <dbReference type="EMBL" id="OSJ35008.1"/>
    </source>
</evidence>
<accession>A0A1Y2JVZ0</accession>
<keyword evidence="5" id="KW-0547">Nucleotide-binding</keyword>
<proteinExistence type="predicted"/>
<evidence type="ECO:0000256" key="2">
    <source>
        <dbReference type="ARBA" id="ARBA00012438"/>
    </source>
</evidence>
<keyword evidence="7" id="KW-0067">ATP-binding</keyword>
<evidence type="ECO:0000256" key="5">
    <source>
        <dbReference type="ARBA" id="ARBA00022741"/>
    </source>
</evidence>
<dbReference type="InterPro" id="IPR036890">
    <property type="entry name" value="HATPase_C_sf"/>
</dbReference>
<evidence type="ECO:0000259" key="8">
    <source>
        <dbReference type="Pfam" id="PF07568"/>
    </source>
</evidence>
<comment type="caution">
    <text evidence="9">The sequence shown here is derived from an EMBL/GenBank/DDBJ whole genome shotgun (WGS) entry which is preliminary data.</text>
</comment>
<dbReference type="EC" id="2.7.13.3" evidence="2"/>
<reference evidence="9 10" key="1">
    <citation type="submission" date="2017-03" db="EMBL/GenBank/DDBJ databases">
        <title>Whole genome sequences of fourteen strains of Bradyrhizobium canariense and one strain of Bradyrhizobium japonicum isolated from Lupinus (Papilionoideae: Genisteae) species in Algeria.</title>
        <authorList>
            <person name="Crovadore J."/>
            <person name="Chekireb D."/>
            <person name="Brachmann A."/>
            <person name="Chablais R."/>
            <person name="Cochard B."/>
            <person name="Lefort F."/>
        </authorList>
    </citation>
    <scope>NUCLEOTIDE SEQUENCE [LARGE SCALE GENOMIC DNA]</scope>
    <source>
        <strain evidence="9 10">UBMA197</strain>
    </source>
</reference>
<dbReference type="EMBL" id="NAFL01000224">
    <property type="protein sequence ID" value="OSJ35008.1"/>
    <property type="molecule type" value="Genomic_DNA"/>
</dbReference>
<keyword evidence="3" id="KW-0597">Phosphoprotein</keyword>
<organism evidence="9 10">
    <name type="scientific">Bradyrhizobium japonicum</name>
    <dbReference type="NCBI Taxonomy" id="375"/>
    <lineage>
        <taxon>Bacteria</taxon>
        <taxon>Pseudomonadati</taxon>
        <taxon>Pseudomonadota</taxon>
        <taxon>Alphaproteobacteria</taxon>
        <taxon>Hyphomicrobiales</taxon>
        <taxon>Nitrobacteraceae</taxon>
        <taxon>Bradyrhizobium</taxon>
    </lineage>
</organism>
<dbReference type="Pfam" id="PF07568">
    <property type="entry name" value="HisKA_2"/>
    <property type="match status" value="1"/>
</dbReference>
<dbReference type="GO" id="GO:0004673">
    <property type="term" value="F:protein histidine kinase activity"/>
    <property type="evidence" value="ECO:0007669"/>
    <property type="project" value="UniProtKB-EC"/>
</dbReference>
<evidence type="ECO:0000313" key="10">
    <source>
        <dbReference type="Proteomes" id="UP000193335"/>
    </source>
</evidence>
<dbReference type="PANTHER" id="PTHR41523">
    <property type="entry name" value="TWO-COMPONENT SYSTEM SENSOR PROTEIN"/>
    <property type="match status" value="1"/>
</dbReference>
<name>A0A1Y2JVZ0_BRAJP</name>
<dbReference type="PANTHER" id="PTHR41523:SF7">
    <property type="entry name" value="HISTIDINE KINASE"/>
    <property type="match status" value="1"/>
</dbReference>
<protein>
    <recommendedName>
        <fullName evidence="2">histidine kinase</fullName>
        <ecNumber evidence="2">2.7.13.3</ecNumber>
    </recommendedName>
</protein>
<dbReference type="Gene3D" id="3.30.565.10">
    <property type="entry name" value="Histidine kinase-like ATPase, C-terminal domain"/>
    <property type="match status" value="1"/>
</dbReference>
<dbReference type="GO" id="GO:0005524">
    <property type="term" value="F:ATP binding"/>
    <property type="evidence" value="ECO:0007669"/>
    <property type="project" value="UniProtKB-KW"/>
</dbReference>
<dbReference type="SUPFAM" id="SSF55874">
    <property type="entry name" value="ATPase domain of HSP90 chaperone/DNA topoisomerase II/histidine kinase"/>
    <property type="match status" value="1"/>
</dbReference>
<evidence type="ECO:0000256" key="1">
    <source>
        <dbReference type="ARBA" id="ARBA00000085"/>
    </source>
</evidence>
<keyword evidence="4" id="KW-0808">Transferase</keyword>
<evidence type="ECO:0000256" key="4">
    <source>
        <dbReference type="ARBA" id="ARBA00022679"/>
    </source>
</evidence>
<evidence type="ECO:0000256" key="3">
    <source>
        <dbReference type="ARBA" id="ARBA00022553"/>
    </source>
</evidence>
<comment type="catalytic activity">
    <reaction evidence="1">
        <text>ATP + protein L-histidine = ADP + protein N-phospho-L-histidine.</text>
        <dbReference type="EC" id="2.7.13.3"/>
    </reaction>
</comment>
<evidence type="ECO:0000256" key="7">
    <source>
        <dbReference type="ARBA" id="ARBA00022840"/>
    </source>
</evidence>
<gene>
    <name evidence="9" type="ORF">BSZ19_10170</name>
</gene>
<dbReference type="InterPro" id="IPR011495">
    <property type="entry name" value="Sig_transdc_His_kin_sub2_dim/P"/>
</dbReference>
<dbReference type="Proteomes" id="UP000193335">
    <property type="component" value="Unassembled WGS sequence"/>
</dbReference>
<keyword evidence="6" id="KW-0418">Kinase</keyword>
<dbReference type="AlphaFoldDB" id="A0A1Y2JVZ0"/>